<evidence type="ECO:0000313" key="1">
    <source>
        <dbReference type="EMBL" id="GAG04321.1"/>
    </source>
</evidence>
<sequence length="62" mass="6953">MANGREMTVSLTPKGFVKAMPTDITRAQELVYELKIEQVMTREVITIAPDSSMGDLKELLRV</sequence>
<reference evidence="1" key="1">
    <citation type="journal article" date="2014" name="Front. Microbiol.">
        <title>High frequency of phylogenetically diverse reductive dehalogenase-homologous genes in deep subseafloor sedimentary metagenomes.</title>
        <authorList>
            <person name="Kawai M."/>
            <person name="Futagami T."/>
            <person name="Toyoda A."/>
            <person name="Takaki Y."/>
            <person name="Nishi S."/>
            <person name="Hori S."/>
            <person name="Arai W."/>
            <person name="Tsubouchi T."/>
            <person name="Morono Y."/>
            <person name="Uchiyama I."/>
            <person name="Ito T."/>
            <person name="Fujiyama A."/>
            <person name="Inagaki F."/>
            <person name="Takami H."/>
        </authorList>
    </citation>
    <scope>NUCLEOTIDE SEQUENCE</scope>
    <source>
        <strain evidence="1">Expedition CK06-06</strain>
    </source>
</reference>
<gene>
    <name evidence="1" type="ORF">S01H1_34524</name>
</gene>
<protein>
    <submittedName>
        <fullName evidence="1">Uncharacterized protein</fullName>
    </submittedName>
</protein>
<dbReference type="Gene3D" id="3.10.580.10">
    <property type="entry name" value="CBS-domain"/>
    <property type="match status" value="1"/>
</dbReference>
<proteinExistence type="predicted"/>
<accession>X0VUU8</accession>
<dbReference type="EMBL" id="BARS01021500">
    <property type="protein sequence ID" value="GAG04321.1"/>
    <property type="molecule type" value="Genomic_DNA"/>
</dbReference>
<dbReference type="SUPFAM" id="SSF54631">
    <property type="entry name" value="CBS-domain pair"/>
    <property type="match status" value="1"/>
</dbReference>
<organism evidence="1">
    <name type="scientific">marine sediment metagenome</name>
    <dbReference type="NCBI Taxonomy" id="412755"/>
    <lineage>
        <taxon>unclassified sequences</taxon>
        <taxon>metagenomes</taxon>
        <taxon>ecological metagenomes</taxon>
    </lineage>
</organism>
<feature type="non-terminal residue" evidence="1">
    <location>
        <position position="62"/>
    </location>
</feature>
<dbReference type="InterPro" id="IPR046342">
    <property type="entry name" value="CBS_dom_sf"/>
</dbReference>
<comment type="caution">
    <text evidence="1">The sequence shown here is derived from an EMBL/GenBank/DDBJ whole genome shotgun (WGS) entry which is preliminary data.</text>
</comment>
<name>X0VUU8_9ZZZZ</name>
<dbReference type="AlphaFoldDB" id="X0VUU8"/>